<evidence type="ECO:0000313" key="2">
    <source>
        <dbReference type="EnsemblMetazoa" id="XP_019757898.1"/>
    </source>
</evidence>
<evidence type="ECO:0000256" key="1">
    <source>
        <dbReference type="SAM" id="MobiDB-lite"/>
    </source>
</evidence>
<feature type="compositionally biased region" description="Low complexity" evidence="1">
    <location>
        <begin position="236"/>
        <end position="245"/>
    </location>
</feature>
<feature type="compositionally biased region" description="Basic residues" evidence="1">
    <location>
        <begin position="277"/>
        <end position="286"/>
    </location>
</feature>
<evidence type="ECO:0000313" key="3">
    <source>
        <dbReference type="Proteomes" id="UP000019118"/>
    </source>
</evidence>
<reference evidence="3" key="1">
    <citation type="journal article" date="2013" name="Genome Biol.">
        <title>Draft genome of the mountain pine beetle, Dendroctonus ponderosae Hopkins, a major forest pest.</title>
        <authorList>
            <person name="Keeling C.I."/>
            <person name="Yuen M.M."/>
            <person name="Liao N.Y."/>
            <person name="Docking T.R."/>
            <person name="Chan S.K."/>
            <person name="Taylor G.A."/>
            <person name="Palmquist D.L."/>
            <person name="Jackman S.D."/>
            <person name="Nguyen A."/>
            <person name="Li M."/>
            <person name="Henderson H."/>
            <person name="Janes J.K."/>
            <person name="Zhao Y."/>
            <person name="Pandoh P."/>
            <person name="Moore R."/>
            <person name="Sperling F.A."/>
            <person name="Huber D.P."/>
            <person name="Birol I."/>
            <person name="Jones S.J."/>
            <person name="Bohlmann J."/>
        </authorList>
    </citation>
    <scope>NUCLEOTIDE SEQUENCE</scope>
</reference>
<feature type="compositionally biased region" description="Polar residues" evidence="1">
    <location>
        <begin position="148"/>
        <end position="166"/>
    </location>
</feature>
<evidence type="ECO:0008006" key="4">
    <source>
        <dbReference type="Google" id="ProtNLM"/>
    </source>
</evidence>
<sequence length="286" mass="31409">MSALTYAAETSKTTRKKNTAHLPVVDDVQLVSHKPQRRKRSHDLTEQKDTLPADSNEDPPINEGASTSKDVPSGTARKGQSKADSHISTYSMSRRLTRRQASMLESMSVEDEIGNMPIMEEIDPVQLLDKPEFKGKQDPDEAKVYERSPSTGSETSRQTRASSVLSQHLVGVTTAKPTRAEKASTSGVKSKKTPIDFAAPKRSDDMAELEQNTLKKAGLRTRSRTNSVSSIQSDNSDVSDSSARTTRSRSSRIAKTQLPEISEEKMVEDVPLSTAKPAKKVGRKKK</sequence>
<dbReference type="EnsemblMetazoa" id="XM_019902339.1">
    <property type="protein sequence ID" value="XP_019757898.1"/>
    <property type="gene ID" value="LOC109536224"/>
</dbReference>
<accession>A0AAR5P9Y7</accession>
<name>A0AAR5P9Y7_DENPD</name>
<dbReference type="AlphaFoldDB" id="A0AAR5P9Y7"/>
<reference evidence="2" key="2">
    <citation type="submission" date="2024-08" db="UniProtKB">
        <authorList>
            <consortium name="EnsemblMetazoa"/>
        </authorList>
    </citation>
    <scope>IDENTIFICATION</scope>
</reference>
<protein>
    <recommendedName>
        <fullName evidence="4">Shugoshin C-terminal domain-containing protein</fullName>
    </recommendedName>
</protein>
<feature type="compositionally biased region" description="Basic and acidic residues" evidence="1">
    <location>
        <begin position="42"/>
        <end position="51"/>
    </location>
</feature>
<dbReference type="Proteomes" id="UP000019118">
    <property type="component" value="Unassembled WGS sequence"/>
</dbReference>
<feature type="compositionally biased region" description="Polar residues" evidence="1">
    <location>
        <begin position="86"/>
        <end position="105"/>
    </location>
</feature>
<keyword evidence="3" id="KW-1185">Reference proteome</keyword>
<feature type="region of interest" description="Disordered" evidence="1">
    <location>
        <begin position="1"/>
        <end position="286"/>
    </location>
</feature>
<feature type="compositionally biased region" description="Basic and acidic residues" evidence="1">
    <location>
        <begin position="129"/>
        <end position="146"/>
    </location>
</feature>
<feature type="compositionally biased region" description="Polar residues" evidence="1">
    <location>
        <begin position="224"/>
        <end position="235"/>
    </location>
</feature>
<proteinExistence type="predicted"/>
<organism evidence="2 3">
    <name type="scientific">Dendroctonus ponderosae</name>
    <name type="common">Mountain pine beetle</name>
    <dbReference type="NCBI Taxonomy" id="77166"/>
    <lineage>
        <taxon>Eukaryota</taxon>
        <taxon>Metazoa</taxon>
        <taxon>Ecdysozoa</taxon>
        <taxon>Arthropoda</taxon>
        <taxon>Hexapoda</taxon>
        <taxon>Insecta</taxon>
        <taxon>Pterygota</taxon>
        <taxon>Neoptera</taxon>
        <taxon>Endopterygota</taxon>
        <taxon>Coleoptera</taxon>
        <taxon>Polyphaga</taxon>
        <taxon>Cucujiformia</taxon>
        <taxon>Curculionidae</taxon>
        <taxon>Scolytinae</taxon>
        <taxon>Dendroctonus</taxon>
    </lineage>
</organism>